<dbReference type="InterPro" id="IPR041698">
    <property type="entry name" value="Methyltransf_25"/>
</dbReference>
<sequence length="263" mass="30277">MMISSNYDEIDFAKLYLEQKAICSFKPKSADDWDKRAVKMNEGVKNSYYSDEFVKRMSFDASSSVLDVGCGPGTIGLKIASSVKNVILADFSAGMLEQARQNIIDRNITNATTMQLSFTDSWKDVPQCDIVVASRCLEVPDIKDALTKLISKARKSVYLTYHIGKSFLGDEISEILRGKFYPKPDYIYLINVLYGMRYRAKVDFISHNDCKFKSESFDDFIRAVEWSYCVSVSDEERRDLLEYYERNKLVTKQMNWAFIEIIL</sequence>
<evidence type="ECO:0000313" key="2">
    <source>
        <dbReference type="EMBL" id="AII14164.1"/>
    </source>
</evidence>
<keyword evidence="2" id="KW-0808">Transferase</keyword>
<organism evidence="2 3">
    <name type="scientific">Campylobacter iguaniorum</name>
    <dbReference type="NCBI Taxonomy" id="1244531"/>
    <lineage>
        <taxon>Bacteria</taxon>
        <taxon>Pseudomonadati</taxon>
        <taxon>Campylobacterota</taxon>
        <taxon>Epsilonproteobacteria</taxon>
        <taxon>Campylobacterales</taxon>
        <taxon>Campylobacteraceae</taxon>
        <taxon>Campylobacter</taxon>
    </lineage>
</organism>
<proteinExistence type="predicted"/>
<dbReference type="GO" id="GO:0008168">
    <property type="term" value="F:methyltransferase activity"/>
    <property type="evidence" value="ECO:0007669"/>
    <property type="project" value="UniProtKB-KW"/>
</dbReference>
<dbReference type="STRING" id="1244531.CIG2463D_0298"/>
<dbReference type="GO" id="GO:0032259">
    <property type="term" value="P:methylation"/>
    <property type="evidence" value="ECO:0007669"/>
    <property type="project" value="UniProtKB-KW"/>
</dbReference>
<keyword evidence="2" id="KW-0489">Methyltransferase</keyword>
<dbReference type="InterPro" id="IPR029063">
    <property type="entry name" value="SAM-dependent_MTases_sf"/>
</dbReference>
<dbReference type="eggNOG" id="COG2265">
    <property type="taxonomic scope" value="Bacteria"/>
</dbReference>
<dbReference type="RefSeq" id="WP_038452933.1">
    <property type="nucleotide sequence ID" value="NZ_CP009043.1"/>
</dbReference>
<gene>
    <name evidence="2" type="ORF">CIG1485E_0293</name>
</gene>
<dbReference type="AlphaFoldDB" id="A0A076FE88"/>
<dbReference type="EMBL" id="CP009043">
    <property type="protein sequence ID" value="AII14164.1"/>
    <property type="molecule type" value="Genomic_DNA"/>
</dbReference>
<evidence type="ECO:0000259" key="1">
    <source>
        <dbReference type="Pfam" id="PF13649"/>
    </source>
</evidence>
<accession>A0A076FE88</accession>
<protein>
    <submittedName>
        <fullName evidence="2">SAM-dependent methyltransferase</fullName>
    </submittedName>
</protein>
<name>A0A076FE88_9BACT</name>
<dbReference type="Gene3D" id="3.40.50.150">
    <property type="entry name" value="Vaccinia Virus protein VP39"/>
    <property type="match status" value="1"/>
</dbReference>
<evidence type="ECO:0000313" key="3">
    <source>
        <dbReference type="Proteomes" id="UP000028486"/>
    </source>
</evidence>
<keyword evidence="3" id="KW-1185">Reference proteome</keyword>
<dbReference type="KEGG" id="caj:CIG1485E_0293"/>
<dbReference type="Proteomes" id="UP000028486">
    <property type="component" value="Chromosome"/>
</dbReference>
<dbReference type="Pfam" id="PF13649">
    <property type="entry name" value="Methyltransf_25"/>
    <property type="match status" value="1"/>
</dbReference>
<dbReference type="CDD" id="cd02440">
    <property type="entry name" value="AdoMet_MTases"/>
    <property type="match status" value="1"/>
</dbReference>
<feature type="domain" description="Methyltransferase" evidence="1">
    <location>
        <begin position="65"/>
        <end position="149"/>
    </location>
</feature>
<dbReference type="OrthoDB" id="21342at2"/>
<dbReference type="SUPFAM" id="SSF53335">
    <property type="entry name" value="S-adenosyl-L-methionine-dependent methyltransferases"/>
    <property type="match status" value="1"/>
</dbReference>
<reference evidence="3" key="1">
    <citation type="journal article" date="2014" name="Genome Announc.">
        <title>Complete Genome Sequence of Campylobacter iguaniorum Strain 1485ET, Isolated from a Bearded Dragon (Pogona vitticeps).</title>
        <authorList>
            <person name="Gilbert M.J."/>
            <person name="Miller W.G."/>
            <person name="Yee E."/>
            <person name="Kik M."/>
            <person name="Wagenaar J.A."/>
            <person name="Duim B."/>
        </authorList>
    </citation>
    <scope>NUCLEOTIDE SEQUENCE [LARGE SCALE GENOMIC DNA]</scope>
    <source>
        <strain evidence="3">1485E</strain>
    </source>
</reference>
<dbReference type="HOGENOM" id="CLU_060275_0_1_7"/>